<dbReference type="AlphaFoldDB" id="A0A1I1WIU6"/>
<feature type="region of interest" description="Disordered" evidence="1">
    <location>
        <begin position="224"/>
        <end position="267"/>
    </location>
</feature>
<protein>
    <submittedName>
        <fullName evidence="2">Uncharacterized protein</fullName>
    </submittedName>
</protein>
<accession>A0A1I1WIU6</accession>
<evidence type="ECO:0000256" key="1">
    <source>
        <dbReference type="SAM" id="MobiDB-lite"/>
    </source>
</evidence>
<reference evidence="3" key="1">
    <citation type="submission" date="2016-10" db="EMBL/GenBank/DDBJ databases">
        <authorList>
            <person name="Varghese N."/>
            <person name="Submissions S."/>
        </authorList>
    </citation>
    <scope>NUCLEOTIDE SEQUENCE [LARGE SCALE GENOMIC DNA]</scope>
    <source>
        <strain evidence="3">DSM 45004</strain>
    </source>
</reference>
<proteinExistence type="predicted"/>
<organism evidence="2 3">
    <name type="scientific">Actinopolyspora alba</name>
    <dbReference type="NCBI Taxonomy" id="673379"/>
    <lineage>
        <taxon>Bacteria</taxon>
        <taxon>Bacillati</taxon>
        <taxon>Actinomycetota</taxon>
        <taxon>Actinomycetes</taxon>
        <taxon>Actinopolysporales</taxon>
        <taxon>Actinopolysporaceae</taxon>
        <taxon>Actinopolyspora</taxon>
        <taxon>Actinopolyspora alba group</taxon>
    </lineage>
</organism>
<dbReference type="EMBL" id="FOMZ01000005">
    <property type="protein sequence ID" value="SFD95012.1"/>
    <property type="molecule type" value="Genomic_DNA"/>
</dbReference>
<name>A0A1I1WIU6_9ACTN</name>
<feature type="region of interest" description="Disordered" evidence="1">
    <location>
        <begin position="92"/>
        <end position="149"/>
    </location>
</feature>
<keyword evidence="3" id="KW-1185">Reference proteome</keyword>
<feature type="compositionally biased region" description="Gly residues" evidence="1">
    <location>
        <begin position="123"/>
        <end position="143"/>
    </location>
</feature>
<evidence type="ECO:0000313" key="2">
    <source>
        <dbReference type="EMBL" id="SFD95012.1"/>
    </source>
</evidence>
<feature type="region of interest" description="Disordered" evidence="1">
    <location>
        <begin position="319"/>
        <end position="349"/>
    </location>
</feature>
<gene>
    <name evidence="2" type="ORF">SAMN04487819_105304</name>
</gene>
<evidence type="ECO:0000313" key="3">
    <source>
        <dbReference type="Proteomes" id="UP000198716"/>
    </source>
</evidence>
<dbReference type="RefSeq" id="WP_092926193.1">
    <property type="nucleotide sequence ID" value="NZ_FOMZ01000005.1"/>
</dbReference>
<sequence length="349" mass="37090">MDGALSAGWDGWIAVPAELAQDNSMSLQARAAFTLIQAKGRVRLSDLASAGASDPIEMIAELERYGWLTGSSAETGVQWTLHARAVAPAERTALAKEATAPVARSTASRETERPSGANAGSGSNNGSGGNNGSGSGSGSGSNSGSGNTMSTETLVRQWAEQQKNPIPDRILERLAGEIRAKREMSPLANTGDLIAALNIWRDKKTSPSRFSECYGEALQRSARDVYDGSSPNTAVAKEPPAERASPRPRHLSLPESKEKAVGASTRPLPGHCGNAGCDSGYVEQSDGKLRKCPDCLPEPAFGRRAFDLPRQAHYVAAQNKRRMREKVEHDQPENGSVIDIDGPQDEEEA</sequence>
<dbReference type="Proteomes" id="UP000198716">
    <property type="component" value="Unassembled WGS sequence"/>
</dbReference>